<reference evidence="5" key="1">
    <citation type="submission" date="2016-11" db="UniProtKB">
        <authorList>
            <consortium name="WormBaseParasite"/>
        </authorList>
    </citation>
    <scope>IDENTIFICATION</scope>
</reference>
<feature type="coiled-coil region" evidence="1">
    <location>
        <begin position="1038"/>
        <end position="1101"/>
    </location>
</feature>
<accession>A0A1I7TYR4</accession>
<feature type="compositionally biased region" description="Basic and acidic residues" evidence="2">
    <location>
        <begin position="964"/>
        <end position="1014"/>
    </location>
</feature>
<dbReference type="GO" id="GO:0045087">
    <property type="term" value="P:innate immune response"/>
    <property type="evidence" value="ECO:0007669"/>
    <property type="project" value="TreeGrafter"/>
</dbReference>
<protein>
    <submittedName>
        <fullName evidence="5">RING-type domain-containing protein</fullName>
    </submittedName>
</protein>
<evidence type="ECO:0000256" key="2">
    <source>
        <dbReference type="SAM" id="MobiDB-lite"/>
    </source>
</evidence>
<dbReference type="GO" id="GO:0045121">
    <property type="term" value="C:membrane raft"/>
    <property type="evidence" value="ECO:0007669"/>
    <property type="project" value="TreeGrafter"/>
</dbReference>
<evidence type="ECO:0000259" key="3">
    <source>
        <dbReference type="Pfam" id="PF25100"/>
    </source>
</evidence>
<evidence type="ECO:0000313" key="5">
    <source>
        <dbReference type="WBParaSite" id="Csp11.Scaffold629.g13135.t1"/>
    </source>
</evidence>
<evidence type="ECO:0000313" key="4">
    <source>
        <dbReference type="Proteomes" id="UP000095282"/>
    </source>
</evidence>
<dbReference type="Proteomes" id="UP000095282">
    <property type="component" value="Unplaced"/>
</dbReference>
<dbReference type="AlphaFoldDB" id="A0A1I7TYR4"/>
<dbReference type="Pfam" id="PF25100">
    <property type="entry name" value="DUF7809"/>
    <property type="match status" value="1"/>
</dbReference>
<name>A0A1I7TYR4_9PELO</name>
<dbReference type="PANTHER" id="PTHR21447">
    <property type="entry name" value="RING-TYPE DOMAIN-CONTAINING PROTEIN-RELATED"/>
    <property type="match status" value="1"/>
</dbReference>
<dbReference type="InterPro" id="IPR056711">
    <property type="entry name" value="DUF7809"/>
</dbReference>
<keyword evidence="1" id="KW-0175">Coiled coil</keyword>
<feature type="domain" description="DUF7809" evidence="3">
    <location>
        <begin position="100"/>
        <end position="246"/>
    </location>
</feature>
<dbReference type="eggNOG" id="ENOG502RVEB">
    <property type="taxonomic scope" value="Eukaryota"/>
</dbReference>
<proteinExistence type="predicted"/>
<evidence type="ECO:0000256" key="1">
    <source>
        <dbReference type="SAM" id="Coils"/>
    </source>
</evidence>
<sequence>MSFKTSSIRLPSATVLETADKYFQLSVMDRFILKESGGDFIKNLCANTKDLRIYGGPNDVKAELIAFRDFSSNYRHFKIRDSEPCYVNPILYKSIKNNEYMTKIDVLIVLENKVIDVNQWIMNSDLVYKISIMYLRQHEKTIDGHLEFVNCNLEDIEKFIISDDPSDTDKNIGDGKSSHNTIKSFDDCITNICSFFVREKDQDDLRSLISKELTTSGKKKIEKANEIIETLEVLDDKIRSRPQWFTLDRELEDTMKSPAVVRLFEDNNQQFIMIPELIGVMKRAGIQIDPLMEEYHGSSDVIPTITFREAFNMIKREDLQKIEFVKTAVRRTKHTAIPIPTHDGSHCVLSVDALFDILYSLIRKQKIFQQSEHIDWPVIENLVNQVTSFFNGDGVSMFFIKNICLEEMLEDLNLAVSSLNLPRVQTYIRDIEPPGFSQKDLEQELNRIRINRCFRNIAEYAEKVFEKLMESRFEDCLMTSDMCKAVEKCQILCIFDRFPRDDPSVFIRDGTRLLSSNKFDPIGRSASRFNGKNQKNSKTEKSIGIRNSREPLRYSCNSLEELSKFSISFEKMFGEEASDDSFQEYISKQKEKRIIIRTLLFTMMDPIKNRRVLMEEIIYSIPFILKQQSIYTKENIEKLESLKEKYIKNRSDHLFVTIDLEELRMVLDDFNIDKKEITLIPDFMSLRFVYDTSLWKIHQNPVYINSSFGQLVSSNDIRFFLFEKFVCSYDWSPIFHCGHETPFKSCLCGLRDKLLQTFLELMETGNFYRPFSHYETYSKQITQYIDENSIKLSFSSFVNLKGNEFSDTISLRILLDDKICGLKKELFRSDKQREEARKLQIETWQMKTILMISTGTVFFKRKYLHIYDIILKGIAYKIPHMNFCHQEGLELYVVHGNQMPPEKDQKKLEVWLETMINNQKLPLESVVLYDTFNYIKHEEFLKNIENKKRFSTGGLENQNKQKKVIPEKSEVPSSSIEEKHEEIGTTENEKPETSVKKQVETPKKKKTVKEEPKREKSIETKEKQVDWCSKCFRTSEYCKEMKEKCSFWKGKAKEFEKQMSVLKKELDEKKEKEEKMEDIIKKKFDDQMEELKKKVEKETLESSKVLVGMIRNDNER</sequence>
<dbReference type="PANTHER" id="PTHR21447:SF13">
    <property type="entry name" value="RING-TYPE DOMAIN-CONTAINING PROTEIN"/>
    <property type="match status" value="1"/>
</dbReference>
<feature type="region of interest" description="Disordered" evidence="2">
    <location>
        <begin position="952"/>
        <end position="1014"/>
    </location>
</feature>
<keyword evidence="4" id="KW-1185">Reference proteome</keyword>
<organism evidence="4 5">
    <name type="scientific">Caenorhabditis tropicalis</name>
    <dbReference type="NCBI Taxonomy" id="1561998"/>
    <lineage>
        <taxon>Eukaryota</taxon>
        <taxon>Metazoa</taxon>
        <taxon>Ecdysozoa</taxon>
        <taxon>Nematoda</taxon>
        <taxon>Chromadorea</taxon>
        <taxon>Rhabditida</taxon>
        <taxon>Rhabditina</taxon>
        <taxon>Rhabditomorpha</taxon>
        <taxon>Rhabditoidea</taxon>
        <taxon>Rhabditidae</taxon>
        <taxon>Peloderinae</taxon>
        <taxon>Caenorhabditis</taxon>
    </lineage>
</organism>
<dbReference type="WBParaSite" id="Csp11.Scaffold629.g13135.t1">
    <property type="protein sequence ID" value="Csp11.Scaffold629.g13135.t1"/>
    <property type="gene ID" value="Csp11.Scaffold629.g13135"/>
</dbReference>